<gene>
    <name evidence="2" type="ORF">EV130_13110</name>
</gene>
<dbReference type="Gene3D" id="3.40.50.300">
    <property type="entry name" value="P-loop containing nucleotide triphosphate hydrolases"/>
    <property type="match status" value="1"/>
</dbReference>
<evidence type="ECO:0008006" key="4">
    <source>
        <dbReference type="Google" id="ProtNLM"/>
    </source>
</evidence>
<dbReference type="InterPro" id="IPR027417">
    <property type="entry name" value="P-loop_NTPase"/>
</dbReference>
<evidence type="ECO:0000256" key="1">
    <source>
        <dbReference type="SAM" id="MobiDB-lite"/>
    </source>
</evidence>
<accession>A0A4R3Q3P0</accession>
<protein>
    <recommendedName>
        <fullName evidence="4">AAA domain-containing protein</fullName>
    </recommendedName>
</protein>
<keyword evidence="3" id="KW-1185">Reference proteome</keyword>
<comment type="caution">
    <text evidence="2">The sequence shown here is derived from an EMBL/GenBank/DDBJ whole genome shotgun (WGS) entry which is preliminary data.</text>
</comment>
<sequence>MPELSCIILAGPKGSGKSSAFAKLKLEGVWINADEIAKTLPEIDDGKSKERRASEIALRKIAEMIETRPASRSAFITSPWIPSRRTLSASSNVSSRAVTTSPTTSGGGIRDRSRT</sequence>
<evidence type="ECO:0000313" key="2">
    <source>
        <dbReference type="EMBL" id="TCU13802.1"/>
    </source>
</evidence>
<proteinExistence type="predicted"/>
<feature type="compositionally biased region" description="Polar residues" evidence="1">
    <location>
        <begin position="85"/>
        <end position="104"/>
    </location>
</feature>
<feature type="region of interest" description="Disordered" evidence="1">
    <location>
        <begin position="85"/>
        <end position="115"/>
    </location>
</feature>
<reference evidence="2 3" key="1">
    <citation type="submission" date="2019-03" db="EMBL/GenBank/DDBJ databases">
        <title>Genomic Encyclopedia of Type Strains, Phase IV (KMG-V): Genome sequencing to study the core and pangenomes of soil and plant-associated prokaryotes.</title>
        <authorList>
            <person name="Whitman W."/>
        </authorList>
    </citation>
    <scope>NUCLEOTIDE SEQUENCE [LARGE SCALE GENOMIC DNA]</scope>
    <source>
        <strain evidence="2 3">Gr42</strain>
    </source>
</reference>
<evidence type="ECO:0000313" key="3">
    <source>
        <dbReference type="Proteomes" id="UP000295547"/>
    </source>
</evidence>
<organism evidence="2 3">
    <name type="scientific">Rhizobium azibense</name>
    <dbReference type="NCBI Taxonomy" id="1136135"/>
    <lineage>
        <taxon>Bacteria</taxon>
        <taxon>Pseudomonadati</taxon>
        <taxon>Pseudomonadota</taxon>
        <taxon>Alphaproteobacteria</taxon>
        <taxon>Hyphomicrobiales</taxon>
        <taxon>Rhizobiaceae</taxon>
        <taxon>Rhizobium/Agrobacterium group</taxon>
        <taxon>Rhizobium</taxon>
    </lineage>
</organism>
<dbReference type="Proteomes" id="UP000295547">
    <property type="component" value="Unassembled WGS sequence"/>
</dbReference>
<dbReference type="EMBL" id="SMBJ01000031">
    <property type="protein sequence ID" value="TCU13802.1"/>
    <property type="molecule type" value="Genomic_DNA"/>
</dbReference>
<dbReference type="AlphaFoldDB" id="A0A4R3Q3P0"/>
<name>A0A4R3Q3P0_9HYPH</name>